<protein>
    <submittedName>
        <fullName evidence="1">Uncharacterized conserved protein YodC, DUF2158 family</fullName>
    </submittedName>
</protein>
<reference evidence="1 2" key="1">
    <citation type="submission" date="2016-10" db="EMBL/GenBank/DDBJ databases">
        <authorList>
            <person name="Varghese N."/>
            <person name="Submissions S."/>
        </authorList>
    </citation>
    <scope>NUCLEOTIDE SEQUENCE [LARGE SCALE GENOMIC DNA]</scope>
    <source>
        <strain evidence="1 2">PDC82</strain>
    </source>
</reference>
<dbReference type="InterPro" id="IPR019226">
    <property type="entry name" value="DUF2158"/>
</dbReference>
<dbReference type="Pfam" id="PF09926">
    <property type="entry name" value="DUF2158"/>
    <property type="match status" value="1"/>
</dbReference>
<proteinExistence type="predicted"/>
<name>A0A7Z7BGJ4_9HYPH</name>
<dbReference type="EMBL" id="FNEW01000001">
    <property type="protein sequence ID" value="SDJ18520.1"/>
    <property type="molecule type" value="Genomic_DNA"/>
</dbReference>
<dbReference type="AlphaFoldDB" id="A0A7Z7BGJ4"/>
<organism evidence="1 2">
    <name type="scientific">Agrobacterium fabrum</name>
    <dbReference type="NCBI Taxonomy" id="1176649"/>
    <lineage>
        <taxon>Bacteria</taxon>
        <taxon>Pseudomonadati</taxon>
        <taxon>Pseudomonadota</taxon>
        <taxon>Alphaproteobacteria</taxon>
        <taxon>Hyphomicrobiales</taxon>
        <taxon>Rhizobiaceae</taxon>
        <taxon>Rhizobium/Agrobacterium group</taxon>
        <taxon>Agrobacterium</taxon>
        <taxon>Agrobacterium tumefaciens complex</taxon>
    </lineage>
</organism>
<dbReference type="Proteomes" id="UP000198917">
    <property type="component" value="Unassembled WGS sequence"/>
</dbReference>
<evidence type="ECO:0000313" key="2">
    <source>
        <dbReference type="Proteomes" id="UP000198917"/>
    </source>
</evidence>
<evidence type="ECO:0000313" key="1">
    <source>
        <dbReference type="EMBL" id="SDJ18520.1"/>
    </source>
</evidence>
<sequence>MKIGDTVKLKSGGPLMTVGYLQSDGNILCYWFNANSGQFEVKWSDFHPDMLKQIDP</sequence>
<comment type="caution">
    <text evidence="1">The sequence shown here is derived from an EMBL/GenBank/DDBJ whole genome shotgun (WGS) entry which is preliminary data.</text>
</comment>
<dbReference type="RefSeq" id="WP_092731555.1">
    <property type="nucleotide sequence ID" value="NZ_FNEW01000001.1"/>
</dbReference>
<gene>
    <name evidence="1" type="ORF">SAMN05428983_0539</name>
</gene>
<accession>A0A7Z7BGJ4</accession>